<dbReference type="PRINTS" id="PR01489">
    <property type="entry name" value="RTXTOXINC"/>
</dbReference>
<dbReference type="STRING" id="395494.Galf_1447"/>
<evidence type="ECO:0000256" key="1">
    <source>
        <dbReference type="ARBA" id="ARBA00005686"/>
    </source>
</evidence>
<proteinExistence type="inferred from homology"/>
<dbReference type="HOGENOM" id="CLU_116529_1_0_4"/>
<dbReference type="EMBL" id="CP002159">
    <property type="protein sequence ID" value="ADL55467.1"/>
    <property type="molecule type" value="Genomic_DNA"/>
</dbReference>
<dbReference type="eggNOG" id="COG2994">
    <property type="taxonomic scope" value="Bacteria"/>
</dbReference>
<comment type="function">
    <text evidence="2">Involved in fatty acylation of protoxin at internal lysine residues, thereby converting it to the active toxin.</text>
</comment>
<evidence type="ECO:0000256" key="2">
    <source>
        <dbReference type="RuleBase" id="RU368102"/>
    </source>
</evidence>
<dbReference type="GO" id="GO:0005737">
    <property type="term" value="C:cytoplasm"/>
    <property type="evidence" value="ECO:0007669"/>
    <property type="project" value="UniProtKB-SubCell"/>
</dbReference>
<dbReference type="AlphaFoldDB" id="D9SG20"/>
<gene>
    <name evidence="3" type="ordered locus">Galf_1447</name>
</gene>
<dbReference type="GO" id="GO:0009404">
    <property type="term" value="P:toxin metabolic process"/>
    <property type="evidence" value="ECO:0007669"/>
    <property type="project" value="UniProtKB-UniRule"/>
</dbReference>
<comment type="subcellular location">
    <subcellularLocation>
        <location evidence="2">Cytoplasm</location>
    </subcellularLocation>
</comment>
<keyword evidence="2" id="KW-0963">Cytoplasm</keyword>
<keyword evidence="4" id="KW-1185">Reference proteome</keyword>
<evidence type="ECO:0000313" key="3">
    <source>
        <dbReference type="EMBL" id="ADL55467.1"/>
    </source>
</evidence>
<accession>D9SG20</accession>
<dbReference type="Pfam" id="PF02794">
    <property type="entry name" value="HlyC"/>
    <property type="match status" value="1"/>
</dbReference>
<dbReference type="GO" id="GO:0031640">
    <property type="term" value="P:killing of cells of another organism"/>
    <property type="evidence" value="ECO:0007669"/>
    <property type="project" value="UniProtKB-KW"/>
</dbReference>
<dbReference type="InterPro" id="IPR003996">
    <property type="entry name" value="RTX_toxin-activating_protC_bac"/>
</dbReference>
<dbReference type="KEGG" id="gca:Galf_1447"/>
<dbReference type="EC" id="2.3.1.-" evidence="2"/>
<keyword evidence="2" id="KW-0808">Transferase</keyword>
<dbReference type="Proteomes" id="UP000001235">
    <property type="component" value="Chromosome"/>
</dbReference>
<sequence length="169" mass="19265">MGNDMPHLKKIEQDAPDHVIAEQANQTLESAQIALSKLPILGPVLWLYARDPLKKFTFIADLDWALLPAVILDQCRLYTKNNIPFAFFTWAKVNDEIDQRLRSGVLRIAPHEWQSGEHVWLIDAVAPFGQIEKMLEELRKEQLAGQKISALLPDPLNANQLKLHEWAAQ</sequence>
<reference evidence="3 4" key="1">
    <citation type="submission" date="2010-08" db="EMBL/GenBank/DDBJ databases">
        <title>Complete sequence of Gallionella capsiferriformans ES-2.</title>
        <authorList>
            <consortium name="US DOE Joint Genome Institute"/>
            <person name="Lucas S."/>
            <person name="Copeland A."/>
            <person name="Lapidus A."/>
            <person name="Cheng J.-F."/>
            <person name="Bruce D."/>
            <person name="Goodwin L."/>
            <person name="Pitluck S."/>
            <person name="Chertkov O."/>
            <person name="Davenport K.W."/>
            <person name="Detter J.C."/>
            <person name="Han C."/>
            <person name="Tapia R."/>
            <person name="Land M."/>
            <person name="Hauser L."/>
            <person name="Chang Y.-J."/>
            <person name="Jeffries C."/>
            <person name="Kyrpides N."/>
            <person name="Ivanova N."/>
            <person name="Mikhailova N."/>
            <person name="Shelobolina E.S."/>
            <person name="Picardal F."/>
            <person name="Roden E."/>
            <person name="Emerson D."/>
            <person name="Woyke T."/>
        </authorList>
    </citation>
    <scope>NUCLEOTIDE SEQUENCE [LARGE SCALE GENOMIC DNA]</scope>
    <source>
        <strain evidence="3 4">ES-2</strain>
    </source>
</reference>
<name>D9SG20_GALCS</name>
<dbReference type="GO" id="GO:0016746">
    <property type="term" value="F:acyltransferase activity"/>
    <property type="evidence" value="ECO:0007669"/>
    <property type="project" value="UniProtKB-UniRule"/>
</dbReference>
<organism evidence="3 4">
    <name type="scientific">Gallionella capsiferriformans (strain ES-2)</name>
    <name type="common">Gallionella ferruginea capsiferriformans (strain ES-2)</name>
    <dbReference type="NCBI Taxonomy" id="395494"/>
    <lineage>
        <taxon>Bacteria</taxon>
        <taxon>Pseudomonadati</taxon>
        <taxon>Pseudomonadota</taxon>
        <taxon>Betaproteobacteria</taxon>
        <taxon>Nitrosomonadales</taxon>
        <taxon>Gallionellaceae</taxon>
        <taxon>Gallionella</taxon>
    </lineage>
</organism>
<keyword evidence="2" id="KW-0204">Cytolysis</keyword>
<keyword evidence="2" id="KW-0012">Acyltransferase</keyword>
<protein>
    <recommendedName>
        <fullName evidence="2">RTX toxin-activating lysine-acyltransferase</fullName>
        <ecNumber evidence="2">2.3.1.-</ecNumber>
    </recommendedName>
</protein>
<dbReference type="RefSeq" id="WP_013293406.1">
    <property type="nucleotide sequence ID" value="NC_014394.1"/>
</dbReference>
<comment type="similarity">
    <text evidence="1 2">Belongs to the RTX toxin acyltransferase family.</text>
</comment>
<evidence type="ECO:0000313" key="4">
    <source>
        <dbReference type="Proteomes" id="UP000001235"/>
    </source>
</evidence>